<feature type="non-terminal residue" evidence="1">
    <location>
        <position position="1"/>
    </location>
</feature>
<dbReference type="HOGENOM" id="CLU_1870371_0_0_1"/>
<reference evidence="2" key="1">
    <citation type="journal article" date="2011" name="Nat. Genet.">
        <title>The Arabidopsis lyrata genome sequence and the basis of rapid genome size change.</title>
        <authorList>
            <person name="Hu T.T."/>
            <person name="Pattyn P."/>
            <person name="Bakker E.G."/>
            <person name="Cao J."/>
            <person name="Cheng J.-F."/>
            <person name="Clark R.M."/>
            <person name="Fahlgren N."/>
            <person name="Fawcett J.A."/>
            <person name="Grimwood J."/>
            <person name="Gundlach H."/>
            <person name="Haberer G."/>
            <person name="Hollister J.D."/>
            <person name="Ossowski S."/>
            <person name="Ottilar R.P."/>
            <person name="Salamov A.A."/>
            <person name="Schneeberger K."/>
            <person name="Spannagl M."/>
            <person name="Wang X."/>
            <person name="Yang L."/>
            <person name="Nasrallah M.E."/>
            <person name="Bergelson J."/>
            <person name="Carrington J.C."/>
            <person name="Gaut B.S."/>
            <person name="Schmutz J."/>
            <person name="Mayer K.F.X."/>
            <person name="Van de Peer Y."/>
            <person name="Grigoriev I.V."/>
            <person name="Nordborg M."/>
            <person name="Weigel D."/>
            <person name="Guo Y.-L."/>
        </authorList>
    </citation>
    <scope>NUCLEOTIDE SEQUENCE [LARGE SCALE GENOMIC DNA]</scope>
    <source>
        <strain evidence="2">cv. MN47</strain>
    </source>
</reference>
<dbReference type="Gene3D" id="3.30.70.330">
    <property type="match status" value="1"/>
</dbReference>
<name>D7LJT6_ARALL</name>
<sequence length="137" mass="15709">AYQTIVQIAVVITFTFMWFRQKQSTCRDNQYLDELGITLFGDNIELMKSYMKPRRWVIVVAGYDPSLPADEIKKALTDHFRSCGAILNVEMPRHPVERFVDANEKALELNGSEMGGRKLVVTARPFPMLVRKDVPFA</sequence>
<dbReference type="InterPro" id="IPR012677">
    <property type="entry name" value="Nucleotide-bd_a/b_plait_sf"/>
</dbReference>
<evidence type="ECO:0000313" key="2">
    <source>
        <dbReference type="Proteomes" id="UP000008694"/>
    </source>
</evidence>
<dbReference type="EMBL" id="GL348716">
    <property type="protein sequence ID" value="EFH57768.1"/>
    <property type="molecule type" value="Genomic_DNA"/>
</dbReference>
<organism evidence="2">
    <name type="scientific">Arabidopsis lyrata subsp. lyrata</name>
    <name type="common">Lyre-leaved rock-cress</name>
    <dbReference type="NCBI Taxonomy" id="81972"/>
    <lineage>
        <taxon>Eukaryota</taxon>
        <taxon>Viridiplantae</taxon>
        <taxon>Streptophyta</taxon>
        <taxon>Embryophyta</taxon>
        <taxon>Tracheophyta</taxon>
        <taxon>Spermatophyta</taxon>
        <taxon>Magnoliopsida</taxon>
        <taxon>eudicotyledons</taxon>
        <taxon>Gunneridae</taxon>
        <taxon>Pentapetalae</taxon>
        <taxon>rosids</taxon>
        <taxon>malvids</taxon>
        <taxon>Brassicales</taxon>
        <taxon>Brassicaceae</taxon>
        <taxon>Camelineae</taxon>
        <taxon>Arabidopsis</taxon>
    </lineage>
</organism>
<proteinExistence type="predicted"/>
<accession>D7LJT6</accession>
<dbReference type="SUPFAM" id="SSF54928">
    <property type="entry name" value="RNA-binding domain, RBD"/>
    <property type="match status" value="1"/>
</dbReference>
<dbReference type="InterPro" id="IPR035979">
    <property type="entry name" value="RBD_domain_sf"/>
</dbReference>
<evidence type="ECO:0000313" key="1">
    <source>
        <dbReference type="EMBL" id="EFH57768.1"/>
    </source>
</evidence>
<dbReference type="AlphaFoldDB" id="D7LJT6"/>
<protein>
    <submittedName>
        <fullName evidence="1">Predicted protein</fullName>
    </submittedName>
</protein>
<keyword evidence="2" id="KW-1185">Reference proteome</keyword>
<dbReference type="GO" id="GO:0003676">
    <property type="term" value="F:nucleic acid binding"/>
    <property type="evidence" value="ECO:0007669"/>
    <property type="project" value="InterPro"/>
</dbReference>
<dbReference type="Proteomes" id="UP000008694">
    <property type="component" value="Unassembled WGS sequence"/>
</dbReference>
<gene>
    <name evidence="1" type="ORF">ARALYDRAFT_669552</name>
</gene>
<dbReference type="Gramene" id="Al_scaffold_0004_2271">
    <property type="protein sequence ID" value="Al_scaffold_0004_2271"/>
    <property type="gene ID" value="Al_scaffold_0004_2271"/>
</dbReference>